<dbReference type="PROSITE" id="PS50222">
    <property type="entry name" value="EF_HAND_2"/>
    <property type="match status" value="2"/>
</dbReference>
<feature type="domain" description="EF-hand" evidence="3">
    <location>
        <begin position="80"/>
        <end position="115"/>
    </location>
</feature>
<evidence type="ECO:0000259" key="3">
    <source>
        <dbReference type="PROSITE" id="PS50222"/>
    </source>
</evidence>
<dbReference type="InterPro" id="IPR011992">
    <property type="entry name" value="EF-hand-dom_pair"/>
</dbReference>
<dbReference type="GO" id="GO:0005509">
    <property type="term" value="F:calcium ion binding"/>
    <property type="evidence" value="ECO:0007669"/>
    <property type="project" value="InterPro"/>
</dbReference>
<dbReference type="Proteomes" id="UP000249555">
    <property type="component" value="Unassembled WGS sequence"/>
</dbReference>
<keyword evidence="2" id="KW-0732">Signal</keyword>
<gene>
    <name evidence="4" type="ORF">DI640_06930</name>
</gene>
<name>A0A2W5ASX3_9SPHN</name>
<dbReference type="SMART" id="SM00054">
    <property type="entry name" value="EFh"/>
    <property type="match status" value="2"/>
</dbReference>
<organism evidence="4 5">
    <name type="scientific">Sphingomonas taxi</name>
    <dbReference type="NCBI Taxonomy" id="1549858"/>
    <lineage>
        <taxon>Bacteria</taxon>
        <taxon>Pseudomonadati</taxon>
        <taxon>Pseudomonadota</taxon>
        <taxon>Alphaproteobacteria</taxon>
        <taxon>Sphingomonadales</taxon>
        <taxon>Sphingomonadaceae</taxon>
        <taxon>Sphingomonas</taxon>
    </lineage>
</organism>
<evidence type="ECO:0000313" key="5">
    <source>
        <dbReference type="Proteomes" id="UP000249555"/>
    </source>
</evidence>
<dbReference type="InterPro" id="IPR018247">
    <property type="entry name" value="EF_Hand_1_Ca_BS"/>
</dbReference>
<dbReference type="EMBL" id="QFMX01000006">
    <property type="protein sequence ID" value="PZO74115.1"/>
    <property type="molecule type" value="Genomic_DNA"/>
</dbReference>
<dbReference type="Pfam" id="PF13499">
    <property type="entry name" value="EF-hand_7"/>
    <property type="match status" value="1"/>
</dbReference>
<feature type="region of interest" description="Disordered" evidence="1">
    <location>
        <begin position="139"/>
        <end position="158"/>
    </location>
</feature>
<dbReference type="AlphaFoldDB" id="A0A2W5ASX3"/>
<feature type="compositionally biased region" description="Low complexity" evidence="1">
    <location>
        <begin position="21"/>
        <end position="78"/>
    </location>
</feature>
<evidence type="ECO:0000256" key="1">
    <source>
        <dbReference type="SAM" id="MobiDB-lite"/>
    </source>
</evidence>
<dbReference type="CDD" id="cd00051">
    <property type="entry name" value="EFh"/>
    <property type="match status" value="1"/>
</dbReference>
<evidence type="ECO:0000313" key="4">
    <source>
        <dbReference type="EMBL" id="PZO74115.1"/>
    </source>
</evidence>
<reference evidence="4 5" key="1">
    <citation type="submission" date="2017-08" db="EMBL/GenBank/DDBJ databases">
        <title>Infants hospitalized years apart are colonized by the same room-sourced microbial strains.</title>
        <authorList>
            <person name="Brooks B."/>
            <person name="Olm M.R."/>
            <person name="Firek B.A."/>
            <person name="Baker R."/>
            <person name="Thomas B.C."/>
            <person name="Morowitz M.J."/>
            <person name="Banfield J.F."/>
        </authorList>
    </citation>
    <scope>NUCLEOTIDE SEQUENCE [LARGE SCALE GENOMIC DNA]</scope>
    <source>
        <strain evidence="4">S2_018_000_R3_119</strain>
    </source>
</reference>
<comment type="caution">
    <text evidence="4">The sequence shown here is derived from an EMBL/GenBank/DDBJ whole genome shotgun (WGS) entry which is preliminary data.</text>
</comment>
<protein>
    <submittedName>
        <fullName evidence="4">Calcium-binding protein</fullName>
    </submittedName>
</protein>
<accession>A0A2W5ASX3</accession>
<feature type="region of interest" description="Disordered" evidence="1">
    <location>
        <begin position="18"/>
        <end position="98"/>
    </location>
</feature>
<feature type="signal peptide" evidence="2">
    <location>
        <begin position="1"/>
        <end position="19"/>
    </location>
</feature>
<dbReference type="SUPFAM" id="SSF47473">
    <property type="entry name" value="EF-hand"/>
    <property type="match status" value="1"/>
</dbReference>
<evidence type="ECO:0000256" key="2">
    <source>
        <dbReference type="SAM" id="SignalP"/>
    </source>
</evidence>
<feature type="domain" description="EF-hand" evidence="3">
    <location>
        <begin position="126"/>
        <end position="158"/>
    </location>
</feature>
<dbReference type="PROSITE" id="PS00018">
    <property type="entry name" value="EF_HAND_1"/>
    <property type="match status" value="2"/>
</dbReference>
<sequence length="158" mass="16129">MLKYALLAGAMTIAAPALAQSTMTSPQTAPTATTGAADPSMSPAQTAPGQTPPAQSGPTQSAPAQSAQTAQATQPASSDQVAQVIDTEFPTYDKNGDGKLSAAEFGDWMVALKTKTDPATKPGTPETKKWVAAAFAQADTDKNKSLSKPELTSFLSQG</sequence>
<dbReference type="InterPro" id="IPR002048">
    <property type="entry name" value="EF_hand_dom"/>
</dbReference>
<dbReference type="Gene3D" id="1.10.238.10">
    <property type="entry name" value="EF-hand"/>
    <property type="match status" value="1"/>
</dbReference>
<feature type="chain" id="PRO_5015867285" evidence="2">
    <location>
        <begin position="20"/>
        <end position="158"/>
    </location>
</feature>
<proteinExistence type="predicted"/>